<dbReference type="InterPro" id="IPR004506">
    <property type="entry name" value="MnmA-like"/>
</dbReference>
<evidence type="ECO:0000256" key="9">
    <source>
        <dbReference type="ARBA" id="ARBA00022694"/>
    </source>
</evidence>
<keyword evidence="6" id="KW-0820">tRNA-binding</keyword>
<dbReference type="FunFam" id="3.40.50.620:FF:000104">
    <property type="entry name" value="Mitochondrial tRNA-specific 2-thiouridylase 1"/>
    <property type="match status" value="1"/>
</dbReference>
<evidence type="ECO:0000256" key="8">
    <source>
        <dbReference type="ARBA" id="ARBA00022692"/>
    </source>
</evidence>
<feature type="transmembrane region" description="Helical" evidence="17">
    <location>
        <begin position="141"/>
        <end position="163"/>
    </location>
</feature>
<evidence type="ECO:0000256" key="14">
    <source>
        <dbReference type="ARBA" id="ARBA00023136"/>
    </source>
</evidence>
<keyword evidence="11" id="KW-0067">ATP-binding</keyword>
<evidence type="ECO:0000256" key="12">
    <source>
        <dbReference type="ARBA" id="ARBA00022884"/>
    </source>
</evidence>
<evidence type="ECO:0000256" key="17">
    <source>
        <dbReference type="SAM" id="Phobius"/>
    </source>
</evidence>
<evidence type="ECO:0000256" key="7">
    <source>
        <dbReference type="ARBA" id="ARBA00022679"/>
    </source>
</evidence>
<dbReference type="GO" id="GO:0005524">
    <property type="term" value="F:ATP binding"/>
    <property type="evidence" value="ECO:0007669"/>
    <property type="project" value="UniProtKB-KW"/>
</dbReference>
<reference evidence="21" key="1">
    <citation type="submission" date="2017-02" db="UniProtKB">
        <authorList>
            <consortium name="WormBaseParasite"/>
        </authorList>
    </citation>
    <scope>IDENTIFICATION</scope>
</reference>
<dbReference type="SUPFAM" id="SSF52402">
    <property type="entry name" value="Adenine nucleotide alpha hydrolases-like"/>
    <property type="match status" value="1"/>
</dbReference>
<comment type="function">
    <text evidence="1">Catalyzes the 2-thiolation of uridine at the wobble position (U34) of mitochondrial tRNA(Lys), tRNA(Glu) and tRNA(Gln). Required for the formation of 5-taurinomethyl-2-thiouridine (tm5s2U) of mitochondrial tRNA(Lys), tRNA(Glu), and tRNA(Gln) at the wobble position. ATP is required to activate the C2 atom of the wobble base.</text>
</comment>
<keyword evidence="12" id="KW-0694">RNA-binding</keyword>
<dbReference type="NCBIfam" id="NF001138">
    <property type="entry name" value="PRK00143.1"/>
    <property type="match status" value="1"/>
</dbReference>
<dbReference type="Gene3D" id="2.40.30.10">
    <property type="entry name" value="Translation factors"/>
    <property type="match status" value="1"/>
</dbReference>
<organism evidence="20 21">
    <name type="scientific">Strongyloides papillosus</name>
    <name type="common">Intestinal threadworm</name>
    <dbReference type="NCBI Taxonomy" id="174720"/>
    <lineage>
        <taxon>Eukaryota</taxon>
        <taxon>Metazoa</taxon>
        <taxon>Ecdysozoa</taxon>
        <taxon>Nematoda</taxon>
        <taxon>Chromadorea</taxon>
        <taxon>Rhabditida</taxon>
        <taxon>Tylenchina</taxon>
        <taxon>Panagrolaimomorpha</taxon>
        <taxon>Strongyloidoidea</taxon>
        <taxon>Strongyloididae</taxon>
        <taxon>Strongyloides</taxon>
    </lineage>
</organism>
<evidence type="ECO:0000256" key="16">
    <source>
        <dbReference type="ARBA" id="ARBA00049564"/>
    </source>
</evidence>
<dbReference type="InterPro" id="IPR014729">
    <property type="entry name" value="Rossmann-like_a/b/a_fold"/>
</dbReference>
<evidence type="ECO:0000259" key="19">
    <source>
        <dbReference type="Pfam" id="PF20259"/>
    </source>
</evidence>
<evidence type="ECO:0000256" key="10">
    <source>
        <dbReference type="ARBA" id="ARBA00022741"/>
    </source>
</evidence>
<keyword evidence="7" id="KW-0808">Transferase</keyword>
<comment type="similarity">
    <text evidence="4">Belongs to the MnmA/TRMU family.</text>
</comment>
<keyword evidence="14 17" id="KW-0472">Membrane</keyword>
<dbReference type="InterPro" id="IPR046884">
    <property type="entry name" value="MnmA-like_central"/>
</dbReference>
<dbReference type="WBParaSite" id="SPAL_0000120000.1">
    <property type="protein sequence ID" value="SPAL_0000120000.1"/>
    <property type="gene ID" value="SPAL_0000120000"/>
</dbReference>
<dbReference type="PANTHER" id="PTHR11933">
    <property type="entry name" value="TRNA 5-METHYLAMINOMETHYL-2-THIOURIDYLATE -METHYLTRANSFERASE"/>
    <property type="match status" value="1"/>
</dbReference>
<evidence type="ECO:0000259" key="18">
    <source>
        <dbReference type="Pfam" id="PF20258"/>
    </source>
</evidence>
<dbReference type="GO" id="GO:0061708">
    <property type="term" value="F:tRNA-5-taurinomethyluridine 2-sulfurtransferase"/>
    <property type="evidence" value="ECO:0007669"/>
    <property type="project" value="UniProtKB-EC"/>
</dbReference>
<dbReference type="GO" id="GO:0002143">
    <property type="term" value="P:tRNA wobble position uridine thiolation"/>
    <property type="evidence" value="ECO:0007669"/>
    <property type="project" value="TreeGrafter"/>
</dbReference>
<name>A0A0N5B553_STREA</name>
<evidence type="ECO:0000313" key="20">
    <source>
        <dbReference type="Proteomes" id="UP000046392"/>
    </source>
</evidence>
<evidence type="ECO:0000256" key="6">
    <source>
        <dbReference type="ARBA" id="ARBA00022555"/>
    </source>
</evidence>
<evidence type="ECO:0000256" key="1">
    <source>
        <dbReference type="ARBA" id="ARBA00003986"/>
    </source>
</evidence>
<dbReference type="STRING" id="174720.A0A0N5B553"/>
<dbReference type="Pfam" id="PF20259">
    <property type="entry name" value="tRNA_Me_trans_M"/>
    <property type="match status" value="1"/>
</dbReference>
<dbReference type="GO" id="GO:0005739">
    <property type="term" value="C:mitochondrion"/>
    <property type="evidence" value="ECO:0007669"/>
    <property type="project" value="UniProtKB-SubCell"/>
</dbReference>
<keyword evidence="15" id="KW-1015">Disulfide bond</keyword>
<keyword evidence="20" id="KW-1185">Reference proteome</keyword>
<dbReference type="SUPFAM" id="SSF81338">
    <property type="entry name" value="Aquaporin-like"/>
    <property type="match status" value="1"/>
</dbReference>
<evidence type="ECO:0000256" key="4">
    <source>
        <dbReference type="ARBA" id="ARBA00006191"/>
    </source>
</evidence>
<keyword evidence="8 17" id="KW-0812">Transmembrane</keyword>
<keyword evidence="10" id="KW-0547">Nucleotide-binding</keyword>
<dbReference type="NCBIfam" id="TIGR00420">
    <property type="entry name" value="trmU"/>
    <property type="match status" value="1"/>
</dbReference>
<feature type="transmembrane region" description="Helical" evidence="17">
    <location>
        <begin position="107"/>
        <end position="129"/>
    </location>
</feature>
<feature type="domain" description="tRNA-specific 2-thiouridylase MnmA-like central" evidence="19">
    <location>
        <begin position="387"/>
        <end position="453"/>
    </location>
</feature>
<proteinExistence type="inferred from homology"/>
<feature type="transmembrane region" description="Helical" evidence="17">
    <location>
        <begin position="24"/>
        <end position="43"/>
    </location>
</feature>
<dbReference type="InterPro" id="IPR023271">
    <property type="entry name" value="Aquaporin-like"/>
</dbReference>
<comment type="catalytic activity">
    <reaction evidence="16">
        <text>5-taurinomethyluridine(34) in tRNA + S-sulfanyl-L-cysteinyl-[protein] + AH2 + ATP = 5-taurinomethyl-2-thiouridine(34) in tRNA + L-cysteinyl-[protein] + A + AMP + diphosphate + H(+)</text>
        <dbReference type="Rhea" id="RHEA:47040"/>
        <dbReference type="Rhea" id="RHEA-COMP:10131"/>
        <dbReference type="Rhea" id="RHEA-COMP:11726"/>
        <dbReference type="Rhea" id="RHEA-COMP:11732"/>
        <dbReference type="Rhea" id="RHEA-COMP:11733"/>
        <dbReference type="ChEBI" id="CHEBI:13193"/>
        <dbReference type="ChEBI" id="CHEBI:15378"/>
        <dbReference type="ChEBI" id="CHEBI:17499"/>
        <dbReference type="ChEBI" id="CHEBI:29950"/>
        <dbReference type="ChEBI" id="CHEBI:30616"/>
        <dbReference type="ChEBI" id="CHEBI:33019"/>
        <dbReference type="ChEBI" id="CHEBI:61963"/>
        <dbReference type="ChEBI" id="CHEBI:87171"/>
        <dbReference type="ChEBI" id="CHEBI:87172"/>
        <dbReference type="ChEBI" id="CHEBI:456215"/>
        <dbReference type="EC" id="2.8.1.14"/>
    </reaction>
</comment>
<dbReference type="Proteomes" id="UP000046392">
    <property type="component" value="Unplaced"/>
</dbReference>
<dbReference type="CDD" id="cd01998">
    <property type="entry name" value="MnmA_TRMU-like"/>
    <property type="match status" value="1"/>
</dbReference>
<protein>
    <recommendedName>
        <fullName evidence="5">tRNA-5-taurinomethyluridine 2-sulfurtransferase</fullName>
        <ecNumber evidence="5">2.8.1.14</ecNumber>
    </recommendedName>
</protein>
<evidence type="ECO:0000256" key="11">
    <source>
        <dbReference type="ARBA" id="ARBA00022840"/>
    </source>
</evidence>
<dbReference type="Pfam" id="PF20258">
    <property type="entry name" value="tRNA_Me_trans_C"/>
    <property type="match status" value="1"/>
</dbReference>
<dbReference type="Gene3D" id="3.40.50.620">
    <property type="entry name" value="HUPs"/>
    <property type="match status" value="1"/>
</dbReference>
<dbReference type="InterPro" id="IPR046885">
    <property type="entry name" value="MnmA-like_C"/>
</dbReference>
<keyword evidence="13 17" id="KW-1133">Transmembrane helix</keyword>
<feature type="domain" description="tRNA-specific 2-thiouridylase MnmA-like C-terminal" evidence="18">
    <location>
        <begin position="463"/>
        <end position="537"/>
    </location>
</feature>
<sequence>MLKLVGTIQTCAPSFDVFFVLTHYGVFGFFIEITFLELLNSYISKEAFADPSALLIECYKNKRWFFILLVTQLVGGLISFQLARFWWSFNIHPTYLDMLVNTNCQSHLNVSIVNGMLIESLGVIGIYYITELINRKIKNPMIVNIFSAISVASICVSGLNLTGMYGNPIIAWSLCAISGGVDSSVSAYILKKKGFEVIGVYMNNWDLLEEGNSNCSRDKDKEDARYVCEKFGIKFYTLECVKTFWNEVFTNTLDNYVKGRTVVPDIMCNKLIKFDELHRFSKEKLDVDFVATGHYAQNSLGNFLEKIIYNNSKENSKLLRAVDPVKDQTYFLASLKEKQLRNSMFPIGNLTKNKVKEIANDIGLNRILEKDESMGMCFVGKRKNFSSFLNNYLESKIGNIVDIETNDILTQHNGIHNFTIGKKVRLPPSVFQCYEGLFVCKIDSNTNTVYVCRGSNHSSLYSKSFILHNITFINDNINDFSNIKCSIQRNHPPIQCQLKQIDKEFLQVDLNYHLKSVANGQFCVFYKENECLGGGEIFSSKILFKS</sequence>
<evidence type="ECO:0000256" key="13">
    <source>
        <dbReference type="ARBA" id="ARBA00022989"/>
    </source>
</evidence>
<dbReference type="Pfam" id="PF03054">
    <property type="entry name" value="tRNA_Me_trans"/>
    <property type="match status" value="1"/>
</dbReference>
<dbReference type="GO" id="GO:0000049">
    <property type="term" value="F:tRNA binding"/>
    <property type="evidence" value="ECO:0007669"/>
    <property type="project" value="UniProtKB-KW"/>
</dbReference>
<dbReference type="GO" id="GO:0016020">
    <property type="term" value="C:membrane"/>
    <property type="evidence" value="ECO:0007669"/>
    <property type="project" value="UniProtKB-SubCell"/>
</dbReference>
<evidence type="ECO:0000256" key="15">
    <source>
        <dbReference type="ARBA" id="ARBA00023157"/>
    </source>
</evidence>
<dbReference type="Gene3D" id="2.30.30.280">
    <property type="entry name" value="Adenine nucleotide alpha hydrolases-like domains"/>
    <property type="match status" value="1"/>
</dbReference>
<dbReference type="PANTHER" id="PTHR11933:SF5">
    <property type="entry name" value="MITOCHONDRIAL TRNA-SPECIFIC 2-THIOURIDYLASE 1"/>
    <property type="match status" value="1"/>
</dbReference>
<feature type="transmembrane region" description="Helical" evidence="17">
    <location>
        <begin position="64"/>
        <end position="87"/>
    </location>
</feature>
<dbReference type="InterPro" id="IPR023382">
    <property type="entry name" value="MnmA-like_central_sf"/>
</dbReference>
<dbReference type="AlphaFoldDB" id="A0A0N5B553"/>
<comment type="subcellular location">
    <subcellularLocation>
        <location evidence="2">Membrane</location>
        <topology evidence="2">Multi-pass membrane protein</topology>
    </subcellularLocation>
    <subcellularLocation>
        <location evidence="3">Mitochondrion</location>
    </subcellularLocation>
</comment>
<accession>A0A0N5B553</accession>
<dbReference type="EC" id="2.8.1.14" evidence="5"/>
<evidence type="ECO:0000256" key="3">
    <source>
        <dbReference type="ARBA" id="ARBA00004173"/>
    </source>
</evidence>
<evidence type="ECO:0000313" key="21">
    <source>
        <dbReference type="WBParaSite" id="SPAL_0000120000.1"/>
    </source>
</evidence>
<evidence type="ECO:0000256" key="2">
    <source>
        <dbReference type="ARBA" id="ARBA00004141"/>
    </source>
</evidence>
<evidence type="ECO:0000256" key="5">
    <source>
        <dbReference type="ARBA" id="ARBA00011953"/>
    </source>
</evidence>
<keyword evidence="9" id="KW-0819">tRNA processing</keyword>